<dbReference type="RefSeq" id="WP_118841374.1">
    <property type="nucleotide sequence ID" value="NZ_CALTSD010000042.1"/>
</dbReference>
<name>A0A9X2VBH3_9BACT</name>
<feature type="domain" description="SRP54-type proteins GTP-binding" evidence="4">
    <location>
        <begin position="257"/>
        <end position="453"/>
    </location>
</feature>
<evidence type="ECO:0000259" key="4">
    <source>
        <dbReference type="SMART" id="SM00962"/>
    </source>
</evidence>
<feature type="compositionally biased region" description="Pro residues" evidence="3">
    <location>
        <begin position="77"/>
        <end position="92"/>
    </location>
</feature>
<gene>
    <name evidence="5" type="ORF">GGP45_000624</name>
    <name evidence="6" type="ORF">GGP99_002320</name>
</gene>
<dbReference type="GO" id="GO:0006614">
    <property type="term" value="P:SRP-dependent cotranslational protein targeting to membrane"/>
    <property type="evidence" value="ECO:0007669"/>
    <property type="project" value="InterPro"/>
</dbReference>
<dbReference type="InterPro" id="IPR000897">
    <property type="entry name" value="SRP54_GTPase_dom"/>
</dbReference>
<keyword evidence="2" id="KW-0342">GTP-binding</keyword>
<dbReference type="AlphaFoldDB" id="A0A9X2VBH3"/>
<dbReference type="Proteomes" id="UP001155110">
    <property type="component" value="Unassembled WGS sequence"/>
</dbReference>
<dbReference type="Proteomes" id="UP001155144">
    <property type="component" value="Unassembled WGS sequence"/>
</dbReference>
<dbReference type="SUPFAM" id="SSF52540">
    <property type="entry name" value="P-loop containing nucleoside triphosphate hydrolases"/>
    <property type="match status" value="1"/>
</dbReference>
<evidence type="ECO:0000313" key="6">
    <source>
        <dbReference type="EMBL" id="MCS4158348.1"/>
    </source>
</evidence>
<dbReference type="InterPro" id="IPR027417">
    <property type="entry name" value="P-loop_NTPase"/>
</dbReference>
<feature type="region of interest" description="Disordered" evidence="3">
    <location>
        <begin position="45"/>
        <end position="163"/>
    </location>
</feature>
<evidence type="ECO:0000313" key="5">
    <source>
        <dbReference type="EMBL" id="MCS4120306.1"/>
    </source>
</evidence>
<protein>
    <submittedName>
        <fullName evidence="5">Signal recognition particle GTPase</fullName>
    </submittedName>
</protein>
<evidence type="ECO:0000256" key="3">
    <source>
        <dbReference type="SAM" id="MobiDB-lite"/>
    </source>
</evidence>
<reference evidence="5" key="1">
    <citation type="submission" date="2022-08" db="EMBL/GenBank/DDBJ databases">
        <title>Genomic Encyclopedia of Type Strains, Phase V (KMG-V): Genome sequencing to study the core and pangenomes of soil and plant-associated prokaryotes.</title>
        <authorList>
            <person name="Whitman W."/>
        </authorList>
    </citation>
    <scope>NUCLEOTIDE SEQUENCE</scope>
    <source>
        <strain evidence="6">SP3002</strain>
        <strain evidence="5">SP3026</strain>
    </source>
</reference>
<evidence type="ECO:0000313" key="7">
    <source>
        <dbReference type="Proteomes" id="UP001155144"/>
    </source>
</evidence>
<accession>A0A9X2VBH3</accession>
<sequence>MDVKTFTDSSIQAALEKARHKLGDQVVLVESEPSTDEAPAQVTVMVDESAQQAATQGEPSWGHVPKPSEAPASAPSTSPPSTSPPSTSPAPDPGGEDDGAALGYEADEAAGPPGAGRASRFQSELEAQSRPEADASGQGPGRGRVFPASDAEGDGASTTGDHEAWVESRLAELRARGGDGHDRTARLAGAETDEWATHPLYGRLLENGLRPKTATALFGDLTERGVDPRESPRDELHWALAQVVCRRIQTDPLTDDTGVIALVGPSGAGKTSLALKLAVHDRMLARQDTAVLHLCPEAGRNASYQNPTALYRRFGLPVRSVRTKEDMAKALRCVGDFEQVLIDTPPLPMPLSEARPVLRRYRRLLRPLPRPDVHFVVDATRALGGIDEATFARLPLRPTAAAVTHLDEVHDWGQVAEWLIHVDLPVQIVSEGPEVPDGARAFSLRWFVEDVMDL</sequence>
<dbReference type="GO" id="GO:0005525">
    <property type="term" value="F:GTP binding"/>
    <property type="evidence" value="ECO:0007669"/>
    <property type="project" value="UniProtKB-KW"/>
</dbReference>
<organism evidence="5 7">
    <name type="scientific">Salinibacter ruber</name>
    <dbReference type="NCBI Taxonomy" id="146919"/>
    <lineage>
        <taxon>Bacteria</taxon>
        <taxon>Pseudomonadati</taxon>
        <taxon>Rhodothermota</taxon>
        <taxon>Rhodothermia</taxon>
        <taxon>Rhodothermales</taxon>
        <taxon>Salinibacteraceae</taxon>
        <taxon>Salinibacter</taxon>
    </lineage>
</organism>
<evidence type="ECO:0000256" key="2">
    <source>
        <dbReference type="ARBA" id="ARBA00023134"/>
    </source>
</evidence>
<dbReference type="Pfam" id="PF00448">
    <property type="entry name" value="SRP54"/>
    <property type="match status" value="1"/>
</dbReference>
<dbReference type="EMBL" id="JANTZM010000011">
    <property type="protein sequence ID" value="MCS4158348.1"/>
    <property type="molecule type" value="Genomic_DNA"/>
</dbReference>
<feature type="compositionally biased region" description="Polar residues" evidence="3">
    <location>
        <begin position="49"/>
        <end position="58"/>
    </location>
</feature>
<proteinExistence type="predicted"/>
<keyword evidence="1" id="KW-0547">Nucleotide-binding</keyword>
<dbReference type="Gene3D" id="3.40.50.300">
    <property type="entry name" value="P-loop containing nucleotide triphosphate hydrolases"/>
    <property type="match status" value="1"/>
</dbReference>
<feature type="compositionally biased region" description="Low complexity" evidence="3">
    <location>
        <begin position="67"/>
        <end position="76"/>
    </location>
</feature>
<dbReference type="EMBL" id="JANUBL010000001">
    <property type="protein sequence ID" value="MCS4120306.1"/>
    <property type="molecule type" value="Genomic_DNA"/>
</dbReference>
<comment type="caution">
    <text evidence="5">The sequence shown here is derived from an EMBL/GenBank/DDBJ whole genome shotgun (WGS) entry which is preliminary data.</text>
</comment>
<evidence type="ECO:0000256" key="1">
    <source>
        <dbReference type="ARBA" id="ARBA00022741"/>
    </source>
</evidence>
<dbReference type="SMART" id="SM00962">
    <property type="entry name" value="SRP54"/>
    <property type="match status" value="1"/>
</dbReference>